<evidence type="ECO:0000256" key="1">
    <source>
        <dbReference type="SAM" id="MobiDB-lite"/>
    </source>
</evidence>
<dbReference type="EMBL" id="CP053096">
    <property type="protein sequence ID" value="QJR43345.1"/>
    <property type="molecule type" value="Genomic_DNA"/>
</dbReference>
<gene>
    <name evidence="2" type="ORF">HLA87_00845</name>
</gene>
<evidence type="ECO:0000313" key="3">
    <source>
        <dbReference type="Proteomes" id="UP000500686"/>
    </source>
</evidence>
<dbReference type="Proteomes" id="UP000500686">
    <property type="component" value="Chromosome"/>
</dbReference>
<feature type="region of interest" description="Disordered" evidence="1">
    <location>
        <begin position="149"/>
        <end position="171"/>
    </location>
</feature>
<sequence length="313" mass="35820">MSHDEPDLASENKEFANWTINLNDALKLDIDPSLQNNNIIDVLTNNKLFYSWKTQSIVVAQTKPSSENDWKKSPKLFSFKTPAPKYYNLCNQHSNSKNISIELTYEYNNKELTIFYKSQYYKHKNSLISKQTYHTSFKIDNSLLGIKDNKNNKTTNEVNNKKDNQTNKNEGDKKIGTITVVNESSSKTNGVYSNLVAPSVINSKEIIYEYDNYYQTLDGKSGTSLINALIKLQQQNAESTGGYNALFTTYKNAFVDKYYEKDNSLLDIYTEIPSGKDNVIYSFERKKVIINRKGLGETANILFLNLDLAKPNH</sequence>
<accession>A0A6M4JAC2</accession>
<dbReference type="KEGG" id="mmir:HLA87_00845"/>
<keyword evidence="3" id="KW-1185">Reference proteome</keyword>
<dbReference type="AlphaFoldDB" id="A0A6M4JAC2"/>
<feature type="compositionally biased region" description="Basic and acidic residues" evidence="1">
    <location>
        <begin position="159"/>
        <end position="171"/>
    </location>
</feature>
<proteinExistence type="predicted"/>
<dbReference type="RefSeq" id="WP_171110989.1">
    <property type="nucleotide sequence ID" value="NZ_CP053096.1"/>
</dbReference>
<name>A0A6M4JAC2_9MOLU</name>
<dbReference type="GO" id="GO:0004518">
    <property type="term" value="F:nuclease activity"/>
    <property type="evidence" value="ECO:0007669"/>
    <property type="project" value="InterPro"/>
</dbReference>
<organism evidence="2 3">
    <name type="scientific">Mycoplasma miroungigenitalium</name>
    <dbReference type="NCBI Taxonomy" id="754515"/>
    <lineage>
        <taxon>Bacteria</taxon>
        <taxon>Bacillati</taxon>
        <taxon>Mycoplasmatota</taxon>
        <taxon>Mollicutes</taxon>
        <taxon>Mycoplasmataceae</taxon>
        <taxon>Mycoplasma</taxon>
    </lineage>
</organism>
<protein>
    <submittedName>
        <fullName evidence="2">Uncharacterized protein</fullName>
    </submittedName>
</protein>
<evidence type="ECO:0000313" key="2">
    <source>
        <dbReference type="EMBL" id="QJR43345.1"/>
    </source>
</evidence>
<reference evidence="2 3" key="1">
    <citation type="submission" date="2020-05" db="EMBL/GenBank/DDBJ databases">
        <title>Novel Mycoplasma species detected in Mirounga angustirostris (northern elephant seal) from the USA.</title>
        <authorList>
            <person name="Volokhov D.V."/>
        </authorList>
    </citation>
    <scope>NUCLEOTIDE SEQUENCE [LARGE SCALE GENOMIC DNA]</scope>
    <source>
        <strain evidence="2 3">Mirounga ES2806-GEN</strain>
    </source>
</reference>